<reference evidence="3" key="1">
    <citation type="submission" date="2021-05" db="EMBL/GenBank/DDBJ databases">
        <authorList>
            <person name="Pietrasiak N."/>
            <person name="Ward R."/>
            <person name="Stajich J.E."/>
            <person name="Kurbessoian T."/>
        </authorList>
    </citation>
    <scope>NUCLEOTIDE SEQUENCE</scope>
    <source>
        <strain evidence="3">GSE-NOS-MK-12-04C</strain>
    </source>
</reference>
<reference evidence="3" key="2">
    <citation type="journal article" date="2022" name="Microbiol. Resour. Announc.">
        <title>Metagenome Sequencing to Explore Phylogenomics of Terrestrial Cyanobacteria.</title>
        <authorList>
            <person name="Ward R.D."/>
            <person name="Stajich J.E."/>
            <person name="Johansen J.R."/>
            <person name="Huntemann M."/>
            <person name="Clum A."/>
            <person name="Foster B."/>
            <person name="Foster B."/>
            <person name="Roux S."/>
            <person name="Palaniappan K."/>
            <person name="Varghese N."/>
            <person name="Mukherjee S."/>
            <person name="Reddy T.B.K."/>
            <person name="Daum C."/>
            <person name="Copeland A."/>
            <person name="Chen I.A."/>
            <person name="Ivanova N.N."/>
            <person name="Kyrpides N.C."/>
            <person name="Shapiro N."/>
            <person name="Eloe-Fadrosh E.A."/>
            <person name="Pietrasiak N."/>
        </authorList>
    </citation>
    <scope>NUCLEOTIDE SEQUENCE</scope>
    <source>
        <strain evidence="3">GSE-NOS-MK-12-04C</strain>
    </source>
</reference>
<accession>A0A951QME8</accession>
<dbReference type="EMBL" id="JAHHGZ010000011">
    <property type="protein sequence ID" value="MBW4668131.1"/>
    <property type="molecule type" value="Genomic_DNA"/>
</dbReference>
<gene>
    <name evidence="3" type="ORF">KME60_12090</name>
</gene>
<dbReference type="InterPro" id="IPR019734">
    <property type="entry name" value="TPR_rpt"/>
</dbReference>
<evidence type="ECO:0000256" key="2">
    <source>
        <dbReference type="SAM" id="SignalP"/>
    </source>
</evidence>
<protein>
    <submittedName>
        <fullName evidence="3">Tetratricopeptide repeat protein</fullName>
    </submittedName>
</protein>
<dbReference type="AlphaFoldDB" id="A0A951QME8"/>
<keyword evidence="2" id="KW-0732">Signal</keyword>
<feature type="signal peptide" evidence="2">
    <location>
        <begin position="1"/>
        <end position="24"/>
    </location>
</feature>
<evidence type="ECO:0000313" key="4">
    <source>
        <dbReference type="Proteomes" id="UP000729701"/>
    </source>
</evidence>
<dbReference type="InterPro" id="IPR011990">
    <property type="entry name" value="TPR-like_helical_dom_sf"/>
</dbReference>
<comment type="caution">
    <text evidence="3">The sequence shown here is derived from an EMBL/GenBank/DDBJ whole genome shotgun (WGS) entry which is preliminary data.</text>
</comment>
<evidence type="ECO:0000256" key="1">
    <source>
        <dbReference type="PROSITE-ProRule" id="PRU00339"/>
    </source>
</evidence>
<organism evidence="3 4">
    <name type="scientific">Cyanomargarita calcarea GSE-NOS-MK-12-04C</name>
    <dbReference type="NCBI Taxonomy" id="2839659"/>
    <lineage>
        <taxon>Bacteria</taxon>
        <taxon>Bacillati</taxon>
        <taxon>Cyanobacteriota</taxon>
        <taxon>Cyanophyceae</taxon>
        <taxon>Nostocales</taxon>
        <taxon>Cyanomargaritaceae</taxon>
        <taxon>Cyanomargarita</taxon>
    </lineage>
</organism>
<evidence type="ECO:0000313" key="3">
    <source>
        <dbReference type="EMBL" id="MBW4668131.1"/>
    </source>
</evidence>
<dbReference type="SUPFAM" id="SSF48452">
    <property type="entry name" value="TPR-like"/>
    <property type="match status" value="1"/>
</dbReference>
<feature type="repeat" description="TPR" evidence="1">
    <location>
        <begin position="47"/>
        <end position="80"/>
    </location>
</feature>
<dbReference type="PROSITE" id="PS50005">
    <property type="entry name" value="TPR"/>
    <property type="match status" value="1"/>
</dbReference>
<sequence length="97" mass="10532">MSNHLKSFALASLVFSLTCSVGLAASDVVVKHTLAQTATSSDGKADADKLFQDGVQQFRRGEYPKALQTYQRVLEIRRKLGDKLGEAATLNNIGEAY</sequence>
<dbReference type="Proteomes" id="UP000729701">
    <property type="component" value="Unassembled WGS sequence"/>
</dbReference>
<proteinExistence type="predicted"/>
<keyword evidence="1" id="KW-0802">TPR repeat</keyword>
<name>A0A951QME8_9CYAN</name>
<dbReference type="Gene3D" id="1.25.40.10">
    <property type="entry name" value="Tetratricopeptide repeat domain"/>
    <property type="match status" value="1"/>
</dbReference>
<feature type="chain" id="PRO_5036739335" evidence="2">
    <location>
        <begin position="25"/>
        <end position="97"/>
    </location>
</feature>
<dbReference type="Pfam" id="PF13424">
    <property type="entry name" value="TPR_12"/>
    <property type="match status" value="1"/>
</dbReference>